<dbReference type="GO" id="GO:0005886">
    <property type="term" value="C:plasma membrane"/>
    <property type="evidence" value="ECO:0007669"/>
    <property type="project" value="UniProtKB-SubCell"/>
</dbReference>
<dbReference type="Gene3D" id="3.40.50.720">
    <property type="entry name" value="NAD(P)-binding Rossmann-like Domain"/>
    <property type="match status" value="2"/>
</dbReference>
<dbReference type="AlphaFoldDB" id="A0A5B8C6Z1"/>
<evidence type="ECO:0000256" key="1">
    <source>
        <dbReference type="ARBA" id="ARBA00004651"/>
    </source>
</evidence>
<dbReference type="KEGG" id="gyu:FE374_17745"/>
<dbReference type="Pfam" id="PF07885">
    <property type="entry name" value="Ion_trans_2"/>
    <property type="match status" value="1"/>
</dbReference>
<feature type="domain" description="Potassium channel" evidence="4">
    <location>
        <begin position="51"/>
        <end position="133"/>
    </location>
</feature>
<dbReference type="InterPro" id="IPR003148">
    <property type="entry name" value="RCK_N"/>
</dbReference>
<dbReference type="SUPFAM" id="SSF81324">
    <property type="entry name" value="Voltage-gated potassium channels"/>
    <property type="match status" value="1"/>
</dbReference>
<evidence type="ECO:0000259" key="3">
    <source>
        <dbReference type="Pfam" id="PF02254"/>
    </source>
</evidence>
<dbReference type="RefSeq" id="WP_139930711.1">
    <property type="nucleotide sequence ID" value="NZ_CP040915.1"/>
</dbReference>
<evidence type="ECO:0000313" key="5">
    <source>
        <dbReference type="EMBL" id="QDC26204.1"/>
    </source>
</evidence>
<evidence type="ECO:0000256" key="2">
    <source>
        <dbReference type="SAM" id="Phobius"/>
    </source>
</evidence>
<feature type="domain" description="RCK N-terminal" evidence="3">
    <location>
        <begin position="160"/>
        <end position="280"/>
    </location>
</feature>
<proteinExistence type="predicted"/>
<dbReference type="GO" id="GO:0006813">
    <property type="term" value="P:potassium ion transport"/>
    <property type="evidence" value="ECO:0007669"/>
    <property type="project" value="InterPro"/>
</dbReference>
<accession>A0A5B8C6Z1</accession>
<dbReference type="SUPFAM" id="SSF51735">
    <property type="entry name" value="NAD(P)-binding Rossmann-fold domains"/>
    <property type="match status" value="2"/>
</dbReference>
<keyword evidence="2" id="KW-0472">Membrane</keyword>
<name>A0A5B8C6Z1_9MICO</name>
<feature type="transmembrane region" description="Helical" evidence="2">
    <location>
        <begin position="49"/>
        <end position="66"/>
    </location>
</feature>
<dbReference type="EMBL" id="CP040915">
    <property type="protein sequence ID" value="QDC26204.1"/>
    <property type="molecule type" value="Genomic_DNA"/>
</dbReference>
<dbReference type="PANTHER" id="PTHR43833">
    <property type="entry name" value="POTASSIUM CHANNEL PROTEIN 2-RELATED-RELATED"/>
    <property type="match status" value="1"/>
</dbReference>
<feature type="domain" description="RCK N-terminal" evidence="3">
    <location>
        <begin position="325"/>
        <end position="434"/>
    </location>
</feature>
<comment type="subcellular location">
    <subcellularLocation>
        <location evidence="1">Cell membrane</location>
        <topology evidence="1">Multi-pass membrane protein</topology>
    </subcellularLocation>
</comment>
<evidence type="ECO:0000259" key="4">
    <source>
        <dbReference type="Pfam" id="PF07885"/>
    </source>
</evidence>
<feature type="transmembrane region" description="Helical" evidence="2">
    <location>
        <begin position="109"/>
        <end position="133"/>
    </location>
</feature>
<organism evidence="5 6">
    <name type="scientific">Georgenia yuyongxinii</name>
    <dbReference type="NCBI Taxonomy" id="2589797"/>
    <lineage>
        <taxon>Bacteria</taxon>
        <taxon>Bacillati</taxon>
        <taxon>Actinomycetota</taxon>
        <taxon>Actinomycetes</taxon>
        <taxon>Micrococcales</taxon>
        <taxon>Bogoriellaceae</taxon>
        <taxon>Georgenia</taxon>
    </lineage>
</organism>
<dbReference type="PANTHER" id="PTHR43833:SF11">
    <property type="entry name" value="VOLTAGE-GATED POTASSIUM CHANNEL KCH"/>
    <property type="match status" value="1"/>
</dbReference>
<gene>
    <name evidence="5" type="ORF">FE374_17745</name>
</gene>
<dbReference type="Proteomes" id="UP000314616">
    <property type="component" value="Chromosome"/>
</dbReference>
<sequence length="613" mass="66251">MGNPLLTFWARLFGPAPTPPEEVLALRGAPREQATAAVFLVLRKMRPPLIVLVLIFAVSVLGLMLIPGQGPDGQPRQMGMLHAFYVMAYTATTIGFGEIPYPYTEAQRLWLTLAIFLTVVGWAYAIGTLLALVQDREFRRAVALQRFARKVARLRQPFWLIAGQGETGRRLGDALDARRRLFVAVDPSETRIAELDTRAYHADVPGLVGDPANPGHLIAAGLEHRHCAGVLALTEDDSTNLAVTVAAGLLRPDLPIVARTLSRHVAEQMESFSRAAVINPFDLFGDRLRLALQAPAGYQLIQWLTGIPGEPMPPRGVPVRAGRWVVCGYGRFGQELTTDLRRAGLEVTVVDRGTTTSTDPSVIRTDEPEDAVMALADVAGAVGLIAATDDDVANLALVAAGRRANPKLFLVARQNAPANEPLYQALDPDLVVVPPAVVAHQVLAYLGSPVLLHLLREIADRDEAWSKEMVDRLVQRCGTGEVVTWQLALTAADTPTLLPWLRTGQARLGDLLRDSHDRELSIAAVALVLVRDGAERVAPGDDLILTEGDEILLGGQPGARQDLDNVLLDEATREYVLHGHEVPSGWLWRTLAARRSARVVDGVSAGGRGAGPG</sequence>
<dbReference type="InterPro" id="IPR013099">
    <property type="entry name" value="K_chnl_dom"/>
</dbReference>
<dbReference type="Pfam" id="PF02254">
    <property type="entry name" value="TrkA_N"/>
    <property type="match status" value="2"/>
</dbReference>
<dbReference type="InterPro" id="IPR050721">
    <property type="entry name" value="Trk_Ktr_HKT_K-transport"/>
</dbReference>
<reference evidence="5 6" key="1">
    <citation type="submission" date="2019-05" db="EMBL/GenBank/DDBJ databases">
        <title>Georgenia *** sp. nov., and Georgenia *** sp. nov., isolated from the intestinal contents of plateau pika (Ochotona curzoniae) in the Qinghai-Tibet plateau of China.</title>
        <authorList>
            <person name="Tian Z."/>
        </authorList>
    </citation>
    <scope>NUCLEOTIDE SEQUENCE [LARGE SCALE GENOMIC DNA]</scope>
    <source>
        <strain evidence="5 6">Z443</strain>
    </source>
</reference>
<dbReference type="Gene3D" id="1.10.287.70">
    <property type="match status" value="1"/>
</dbReference>
<dbReference type="OrthoDB" id="9781411at2"/>
<protein>
    <submittedName>
        <fullName evidence="5">Potassium transporter TrkA</fullName>
    </submittedName>
</protein>
<feature type="transmembrane region" description="Helical" evidence="2">
    <location>
        <begin position="78"/>
        <end position="97"/>
    </location>
</feature>
<evidence type="ECO:0000313" key="6">
    <source>
        <dbReference type="Proteomes" id="UP000314616"/>
    </source>
</evidence>
<keyword evidence="2" id="KW-0812">Transmembrane</keyword>
<dbReference type="InterPro" id="IPR036291">
    <property type="entry name" value="NAD(P)-bd_dom_sf"/>
</dbReference>
<keyword evidence="2" id="KW-1133">Transmembrane helix</keyword>